<keyword evidence="1" id="KW-0813">Transport</keyword>
<dbReference type="Pfam" id="PF21349">
    <property type="entry name" value="RUBY_RBDX"/>
    <property type="match status" value="1"/>
</dbReference>
<comment type="caution">
    <text evidence="6">The sequence shown here is derived from an EMBL/GenBank/DDBJ whole genome shotgun (WGS) entry which is preliminary data.</text>
</comment>
<evidence type="ECO:0000256" key="3">
    <source>
        <dbReference type="ARBA" id="ARBA00022982"/>
    </source>
</evidence>
<dbReference type="Gene3D" id="2.20.28.10">
    <property type="match status" value="1"/>
</dbReference>
<dbReference type="InterPro" id="IPR052364">
    <property type="entry name" value="Rubrerythrin"/>
</dbReference>
<dbReference type="FunFam" id="2.20.28.10:FF:000018">
    <property type="entry name" value="Rubrerythrin"/>
    <property type="match status" value="1"/>
</dbReference>
<keyword evidence="2" id="KW-0479">Metal-binding</keyword>
<sequence>GEEGFKEIAEMFEGIAKIEKEHEERYQKLLGNIKKGQVFKREDKTFWKCRNCGNIYKGTEVPEICPVCKHPRAYYEMKGENY</sequence>
<dbReference type="PANTHER" id="PTHR43865">
    <property type="entry name" value="RUBRERYTHRIN-RELATED"/>
    <property type="match status" value="1"/>
</dbReference>
<dbReference type="EMBL" id="BARV01008943">
    <property type="protein sequence ID" value="GAI10241.1"/>
    <property type="molecule type" value="Genomic_DNA"/>
</dbReference>
<evidence type="ECO:0000256" key="1">
    <source>
        <dbReference type="ARBA" id="ARBA00022448"/>
    </source>
</evidence>
<protein>
    <recommendedName>
        <fullName evidence="5">Rubredoxin-like domain-containing protein</fullName>
    </recommendedName>
</protein>
<dbReference type="InterPro" id="IPR003251">
    <property type="entry name" value="Rr_diiron-bd_dom"/>
</dbReference>
<dbReference type="SUPFAM" id="SSF47240">
    <property type="entry name" value="Ferritin-like"/>
    <property type="match status" value="1"/>
</dbReference>
<evidence type="ECO:0000256" key="4">
    <source>
        <dbReference type="ARBA" id="ARBA00023004"/>
    </source>
</evidence>
<dbReference type="PANTHER" id="PTHR43865:SF1">
    <property type="entry name" value="RUBRERYTHRIN-RELATED"/>
    <property type="match status" value="1"/>
</dbReference>
<dbReference type="InterPro" id="IPR012347">
    <property type="entry name" value="Ferritin-like"/>
</dbReference>
<name>X1LWQ2_9ZZZZ</name>
<dbReference type="InterPro" id="IPR009078">
    <property type="entry name" value="Ferritin-like_SF"/>
</dbReference>
<gene>
    <name evidence="6" type="ORF">S06H3_17819</name>
</gene>
<dbReference type="GO" id="GO:0005506">
    <property type="term" value="F:iron ion binding"/>
    <property type="evidence" value="ECO:0007669"/>
    <property type="project" value="InterPro"/>
</dbReference>
<dbReference type="Gene3D" id="1.20.1260.10">
    <property type="match status" value="1"/>
</dbReference>
<evidence type="ECO:0000259" key="5">
    <source>
        <dbReference type="PROSITE" id="PS50903"/>
    </source>
</evidence>
<feature type="non-terminal residue" evidence="6">
    <location>
        <position position="1"/>
    </location>
</feature>
<dbReference type="InterPro" id="IPR048574">
    <property type="entry name" value="RUBY_RBDX"/>
</dbReference>
<dbReference type="PROSITE" id="PS50903">
    <property type="entry name" value="RUBREDOXIN_LIKE"/>
    <property type="match status" value="1"/>
</dbReference>
<keyword evidence="3" id="KW-0249">Electron transport</keyword>
<dbReference type="InterPro" id="IPR024934">
    <property type="entry name" value="Rubredoxin-like_dom"/>
</dbReference>
<dbReference type="Pfam" id="PF02915">
    <property type="entry name" value="Rubrerythrin"/>
    <property type="match status" value="1"/>
</dbReference>
<reference evidence="6" key="1">
    <citation type="journal article" date="2014" name="Front. Microbiol.">
        <title>High frequency of phylogenetically diverse reductive dehalogenase-homologous genes in deep subseafloor sedimentary metagenomes.</title>
        <authorList>
            <person name="Kawai M."/>
            <person name="Futagami T."/>
            <person name="Toyoda A."/>
            <person name="Takaki Y."/>
            <person name="Nishi S."/>
            <person name="Hori S."/>
            <person name="Arai W."/>
            <person name="Tsubouchi T."/>
            <person name="Morono Y."/>
            <person name="Uchiyama I."/>
            <person name="Ito T."/>
            <person name="Fujiyama A."/>
            <person name="Inagaki F."/>
            <person name="Takami H."/>
        </authorList>
    </citation>
    <scope>NUCLEOTIDE SEQUENCE</scope>
    <source>
        <strain evidence="6">Expedition CK06-06</strain>
    </source>
</reference>
<proteinExistence type="predicted"/>
<evidence type="ECO:0000313" key="6">
    <source>
        <dbReference type="EMBL" id="GAI10241.1"/>
    </source>
</evidence>
<dbReference type="AlphaFoldDB" id="X1LWQ2"/>
<organism evidence="6">
    <name type="scientific">marine sediment metagenome</name>
    <dbReference type="NCBI Taxonomy" id="412755"/>
    <lineage>
        <taxon>unclassified sequences</taxon>
        <taxon>metagenomes</taxon>
        <taxon>ecological metagenomes</taxon>
    </lineage>
</organism>
<accession>X1LWQ2</accession>
<keyword evidence="4" id="KW-0408">Iron</keyword>
<dbReference type="SUPFAM" id="SSF57802">
    <property type="entry name" value="Rubredoxin-like"/>
    <property type="match status" value="1"/>
</dbReference>
<dbReference type="GO" id="GO:0016491">
    <property type="term" value="F:oxidoreductase activity"/>
    <property type="evidence" value="ECO:0007669"/>
    <property type="project" value="InterPro"/>
</dbReference>
<feature type="domain" description="Rubredoxin-like" evidence="5">
    <location>
        <begin position="44"/>
        <end position="78"/>
    </location>
</feature>
<evidence type="ECO:0000256" key="2">
    <source>
        <dbReference type="ARBA" id="ARBA00022723"/>
    </source>
</evidence>